<accession>A0ABQ8GVY6</accession>
<name>A0ABQ8GVY6_9PEZI</name>
<keyword evidence="3" id="KW-1185">Reference proteome</keyword>
<evidence type="ECO:0000256" key="1">
    <source>
        <dbReference type="SAM" id="MobiDB-lite"/>
    </source>
</evidence>
<feature type="compositionally biased region" description="Low complexity" evidence="1">
    <location>
        <begin position="25"/>
        <end position="39"/>
    </location>
</feature>
<comment type="caution">
    <text evidence="2">The sequence shown here is derived from an EMBL/GenBank/DDBJ whole genome shotgun (WGS) entry which is preliminary data.</text>
</comment>
<dbReference type="EMBL" id="JAGTJR010000001">
    <property type="protein sequence ID" value="KAH7065422.1"/>
    <property type="molecule type" value="Genomic_DNA"/>
</dbReference>
<dbReference type="Proteomes" id="UP000774617">
    <property type="component" value="Unassembled WGS sequence"/>
</dbReference>
<feature type="region of interest" description="Disordered" evidence="1">
    <location>
        <begin position="1"/>
        <end position="39"/>
    </location>
</feature>
<gene>
    <name evidence="2" type="ORF">B0J12DRAFT_640333</name>
</gene>
<protein>
    <submittedName>
        <fullName evidence="2">Uncharacterized protein</fullName>
    </submittedName>
</protein>
<evidence type="ECO:0000313" key="3">
    <source>
        <dbReference type="Proteomes" id="UP000774617"/>
    </source>
</evidence>
<evidence type="ECO:0000313" key="2">
    <source>
        <dbReference type="EMBL" id="KAH7065422.1"/>
    </source>
</evidence>
<organism evidence="2 3">
    <name type="scientific">Macrophomina phaseolina</name>
    <dbReference type="NCBI Taxonomy" id="35725"/>
    <lineage>
        <taxon>Eukaryota</taxon>
        <taxon>Fungi</taxon>
        <taxon>Dikarya</taxon>
        <taxon>Ascomycota</taxon>
        <taxon>Pezizomycotina</taxon>
        <taxon>Dothideomycetes</taxon>
        <taxon>Dothideomycetes incertae sedis</taxon>
        <taxon>Botryosphaeriales</taxon>
        <taxon>Botryosphaeriaceae</taxon>
        <taxon>Macrophomina</taxon>
    </lineage>
</organism>
<reference evidence="2 3" key="1">
    <citation type="journal article" date="2021" name="Nat. Commun.">
        <title>Genetic determinants of endophytism in the Arabidopsis root mycobiome.</title>
        <authorList>
            <person name="Mesny F."/>
            <person name="Miyauchi S."/>
            <person name="Thiergart T."/>
            <person name="Pickel B."/>
            <person name="Atanasova L."/>
            <person name="Karlsson M."/>
            <person name="Huettel B."/>
            <person name="Barry K.W."/>
            <person name="Haridas S."/>
            <person name="Chen C."/>
            <person name="Bauer D."/>
            <person name="Andreopoulos W."/>
            <person name="Pangilinan J."/>
            <person name="LaButti K."/>
            <person name="Riley R."/>
            <person name="Lipzen A."/>
            <person name="Clum A."/>
            <person name="Drula E."/>
            <person name="Henrissat B."/>
            <person name="Kohler A."/>
            <person name="Grigoriev I.V."/>
            <person name="Martin F.M."/>
            <person name="Hacquard S."/>
        </authorList>
    </citation>
    <scope>NUCLEOTIDE SEQUENCE [LARGE SCALE GENOMIC DNA]</scope>
    <source>
        <strain evidence="2 3">MPI-SDFR-AT-0080</strain>
    </source>
</reference>
<proteinExistence type="predicted"/>
<sequence>MPTSPSELKVARGALGGTTVNKTTARPQKASQSQPAQSQRLQFITMAPLGPYKLVTVNNAPERAKRLIGRVVEDVKDKYTIVHAGNADGIEKVEEVVTDVKPDLLFTASMWTPEQSKTAQDTARKIVPSIKTFALPQGLQVERGPDAVVEYIKENLPALLEGEAAKS</sequence>